<feature type="compositionally biased region" description="Polar residues" evidence="1">
    <location>
        <begin position="109"/>
        <end position="120"/>
    </location>
</feature>
<name>A0ABR4Q0F3_9CEST</name>
<gene>
    <name evidence="2" type="ORF">TcWFU_001074</name>
</gene>
<accession>A0ABR4Q0F3</accession>
<dbReference type="PROSITE" id="PS51257">
    <property type="entry name" value="PROKAR_LIPOPROTEIN"/>
    <property type="match status" value="1"/>
</dbReference>
<evidence type="ECO:0000256" key="1">
    <source>
        <dbReference type="SAM" id="MobiDB-lite"/>
    </source>
</evidence>
<evidence type="ECO:0000313" key="3">
    <source>
        <dbReference type="Proteomes" id="UP001651158"/>
    </source>
</evidence>
<dbReference type="EMBL" id="JAKROA010000021">
    <property type="protein sequence ID" value="KAL5103027.1"/>
    <property type="molecule type" value="Genomic_DNA"/>
</dbReference>
<keyword evidence="3" id="KW-1185">Reference proteome</keyword>
<dbReference type="SUPFAM" id="SSF52833">
    <property type="entry name" value="Thioredoxin-like"/>
    <property type="match status" value="1"/>
</dbReference>
<proteinExistence type="predicted"/>
<dbReference type="Proteomes" id="UP001651158">
    <property type="component" value="Unassembled WGS sequence"/>
</dbReference>
<dbReference type="InterPro" id="IPR036249">
    <property type="entry name" value="Thioredoxin-like_sf"/>
</dbReference>
<feature type="compositionally biased region" description="Polar residues" evidence="1">
    <location>
        <begin position="72"/>
        <end position="83"/>
    </location>
</feature>
<reference evidence="2 3" key="1">
    <citation type="journal article" date="2022" name="Front. Cell. Infect. Microbiol.">
        <title>The Genomes of Two Strains of Taenia crassiceps the Animal Model for the Study of Human Cysticercosis.</title>
        <authorList>
            <person name="Bobes R.J."/>
            <person name="Estrada K."/>
            <person name="Rios-Valencia D.G."/>
            <person name="Calderon-Gallegos A."/>
            <person name="de la Torre P."/>
            <person name="Carrero J.C."/>
            <person name="Sanchez-Flores A."/>
            <person name="Laclette J.P."/>
        </authorList>
    </citation>
    <scope>NUCLEOTIDE SEQUENCE [LARGE SCALE GENOMIC DNA]</scope>
    <source>
        <strain evidence="2">WFUcys</strain>
    </source>
</reference>
<feature type="region of interest" description="Disordered" evidence="1">
    <location>
        <begin position="70"/>
        <end position="120"/>
    </location>
</feature>
<protein>
    <submittedName>
        <fullName evidence="2">Uncharacterized protein</fullName>
    </submittedName>
</protein>
<sequence length="120" mass="13349">MPEIFKIMSHAQLEHAIKRSYSQPVVILVTTTGCYPCCYAESTIKSRAERSPHAYYATINSATFPWSHLEHSTPSSTCPNSIPNPLDTLETRLMDGDADDDEGGDGVSRPQSAQMHQMKY</sequence>
<organism evidence="2 3">
    <name type="scientific">Taenia crassiceps</name>
    <dbReference type="NCBI Taxonomy" id="6207"/>
    <lineage>
        <taxon>Eukaryota</taxon>
        <taxon>Metazoa</taxon>
        <taxon>Spiralia</taxon>
        <taxon>Lophotrochozoa</taxon>
        <taxon>Platyhelminthes</taxon>
        <taxon>Cestoda</taxon>
        <taxon>Eucestoda</taxon>
        <taxon>Cyclophyllidea</taxon>
        <taxon>Taeniidae</taxon>
        <taxon>Taenia</taxon>
    </lineage>
</organism>
<comment type="caution">
    <text evidence="2">The sequence shown here is derived from an EMBL/GenBank/DDBJ whole genome shotgun (WGS) entry which is preliminary data.</text>
</comment>
<evidence type="ECO:0000313" key="2">
    <source>
        <dbReference type="EMBL" id="KAL5103027.1"/>
    </source>
</evidence>